<dbReference type="NCBIfam" id="TIGR04539">
    <property type="entry name" value="tRNA_cyclodipep"/>
    <property type="match status" value="1"/>
</dbReference>
<dbReference type="Proteomes" id="UP001596222">
    <property type="component" value="Unassembled WGS sequence"/>
</dbReference>
<gene>
    <name evidence="4" type="ORF">ACFPP6_09855</name>
</gene>
<comment type="caution">
    <text evidence="4">The sequence shown here is derived from an EMBL/GenBank/DDBJ whole genome shotgun (WGS) entry which is preliminary data.</text>
</comment>
<name>A0ABV9ZXJ4_9ACTN</name>
<proteinExistence type="inferred from homology"/>
<evidence type="ECO:0000256" key="2">
    <source>
        <dbReference type="ARBA" id="ARBA00022679"/>
    </source>
</evidence>
<dbReference type="Gene3D" id="3.40.50.11710">
    <property type="entry name" value="Cyclodipeptide synthase"/>
    <property type="match status" value="1"/>
</dbReference>
<keyword evidence="2" id="KW-0808">Transferase</keyword>
<dbReference type="InterPro" id="IPR038622">
    <property type="entry name" value="CDPS_sf"/>
</dbReference>
<evidence type="ECO:0000313" key="4">
    <source>
        <dbReference type="EMBL" id="MFC5144973.1"/>
    </source>
</evidence>
<dbReference type="EMBL" id="JBHSKJ010000004">
    <property type="protein sequence ID" value="MFC5144973.1"/>
    <property type="molecule type" value="Genomic_DNA"/>
</dbReference>
<sequence length="274" mass="30914">MDNDVKSIGHDINEFVGADGSHDTAGINGLSGQSRTGLVQHSYVLDGRSKASFGERGKSLALAGKRAVLLVSVGQRYHEGDKLRATVELIRRGGFQQLTIAVADTLQRTNYLGLSRQDAYDRALRAGDEWLQRNEKTLARISAISDVLRWDEALRDPVYPQFRKHIEDAYEHDPRYRQALLRTVGKFLDRLTARDPEADIAAASRNCLSYLIEECPVIMPTWAHRGYDYVIYPQPMTMAMAETRRLFVEDAYPGKAEWLSLKFKKRAATAQDII</sequence>
<comment type="similarity">
    <text evidence="1">Belongs to the CDPS family.</text>
</comment>
<accession>A0ABV9ZXJ4</accession>
<dbReference type="InterPro" id="IPR030903">
    <property type="entry name" value="CDPS"/>
</dbReference>
<reference evidence="5" key="1">
    <citation type="journal article" date="2019" name="Int. J. Syst. Evol. Microbiol.">
        <title>The Global Catalogue of Microorganisms (GCM) 10K type strain sequencing project: providing services to taxonomists for standard genome sequencing and annotation.</title>
        <authorList>
            <consortium name="The Broad Institute Genomics Platform"/>
            <consortium name="The Broad Institute Genome Sequencing Center for Infectious Disease"/>
            <person name="Wu L."/>
            <person name="Ma J."/>
        </authorList>
    </citation>
    <scope>NUCLEOTIDE SEQUENCE [LARGE SCALE GENOMIC DNA]</scope>
    <source>
        <strain evidence="5">CGMCC 4.1641</strain>
    </source>
</reference>
<organism evidence="4 5">
    <name type="scientific">Streptomyces aureoversilis</name>
    <dbReference type="NCBI Taxonomy" id="67277"/>
    <lineage>
        <taxon>Bacteria</taxon>
        <taxon>Bacillati</taxon>
        <taxon>Actinomycetota</taxon>
        <taxon>Actinomycetes</taxon>
        <taxon>Kitasatosporales</taxon>
        <taxon>Streptomycetaceae</taxon>
        <taxon>Streptomyces</taxon>
    </lineage>
</organism>
<evidence type="ECO:0000256" key="1">
    <source>
        <dbReference type="ARBA" id="ARBA00006034"/>
    </source>
</evidence>
<evidence type="ECO:0000256" key="3">
    <source>
        <dbReference type="ARBA" id="ARBA00030771"/>
    </source>
</evidence>
<protein>
    <recommendedName>
        <fullName evidence="3">Cyclodipeptide synthase</fullName>
    </recommendedName>
</protein>
<dbReference type="Pfam" id="PF16715">
    <property type="entry name" value="CDPS"/>
    <property type="match status" value="1"/>
</dbReference>
<keyword evidence="5" id="KW-1185">Reference proteome</keyword>
<evidence type="ECO:0000313" key="5">
    <source>
        <dbReference type="Proteomes" id="UP001596222"/>
    </source>
</evidence>
<dbReference type="RefSeq" id="WP_382039171.1">
    <property type="nucleotide sequence ID" value="NZ_JBHSKJ010000004.1"/>
</dbReference>